<organism evidence="2 3">
    <name type="scientific">Vespula pensylvanica</name>
    <name type="common">Western yellow jacket</name>
    <name type="synonym">Wasp</name>
    <dbReference type="NCBI Taxonomy" id="30213"/>
    <lineage>
        <taxon>Eukaryota</taxon>
        <taxon>Metazoa</taxon>
        <taxon>Ecdysozoa</taxon>
        <taxon>Arthropoda</taxon>
        <taxon>Hexapoda</taxon>
        <taxon>Insecta</taxon>
        <taxon>Pterygota</taxon>
        <taxon>Neoptera</taxon>
        <taxon>Endopterygota</taxon>
        <taxon>Hymenoptera</taxon>
        <taxon>Apocrita</taxon>
        <taxon>Aculeata</taxon>
        <taxon>Vespoidea</taxon>
        <taxon>Vespidae</taxon>
        <taxon>Vespinae</taxon>
        <taxon>Vespula</taxon>
    </lineage>
</organism>
<evidence type="ECO:0000313" key="2">
    <source>
        <dbReference type="EMBL" id="KAF7390571.1"/>
    </source>
</evidence>
<reference evidence="2" key="1">
    <citation type="journal article" date="2020" name="G3 (Bethesda)">
        <title>High-Quality Assemblies for Three Invasive Social Wasps from the &lt;i&gt;Vespula&lt;/i&gt; Genus.</title>
        <authorList>
            <person name="Harrop T.W.R."/>
            <person name="Guhlin J."/>
            <person name="McLaughlin G.M."/>
            <person name="Permina E."/>
            <person name="Stockwell P."/>
            <person name="Gilligan J."/>
            <person name="Le Lec M.F."/>
            <person name="Gruber M.A.M."/>
            <person name="Quinn O."/>
            <person name="Lovegrove M."/>
            <person name="Duncan E.J."/>
            <person name="Remnant E.J."/>
            <person name="Van Eeckhoven J."/>
            <person name="Graham B."/>
            <person name="Knapp R.A."/>
            <person name="Langford K.W."/>
            <person name="Kronenberg Z."/>
            <person name="Press M.O."/>
            <person name="Eacker S.M."/>
            <person name="Wilson-Rankin E.E."/>
            <person name="Purcell J."/>
            <person name="Lester P.J."/>
            <person name="Dearden P.K."/>
        </authorList>
    </citation>
    <scope>NUCLEOTIDE SEQUENCE</scope>
    <source>
        <strain evidence="2">Volc-1</strain>
    </source>
</reference>
<evidence type="ECO:0000256" key="1">
    <source>
        <dbReference type="SAM" id="MobiDB-lite"/>
    </source>
</evidence>
<feature type="compositionally biased region" description="Basic and acidic residues" evidence="1">
    <location>
        <begin position="60"/>
        <end position="70"/>
    </location>
</feature>
<gene>
    <name evidence="2" type="ORF">H0235_017733</name>
</gene>
<comment type="caution">
    <text evidence="2">The sequence shown here is derived from an EMBL/GenBank/DDBJ whole genome shotgun (WGS) entry which is preliminary data.</text>
</comment>
<protein>
    <submittedName>
        <fullName evidence="2">Uncharacterized protein</fullName>
    </submittedName>
</protein>
<accession>A0A834JS58</accession>
<evidence type="ECO:0000313" key="3">
    <source>
        <dbReference type="Proteomes" id="UP000600918"/>
    </source>
</evidence>
<dbReference type="EMBL" id="JACSDY010000023">
    <property type="protein sequence ID" value="KAF7390571.1"/>
    <property type="molecule type" value="Genomic_DNA"/>
</dbReference>
<feature type="region of interest" description="Disordered" evidence="1">
    <location>
        <begin position="1"/>
        <end position="22"/>
    </location>
</feature>
<dbReference type="AlphaFoldDB" id="A0A834JS58"/>
<feature type="compositionally biased region" description="Gly residues" evidence="1">
    <location>
        <begin position="93"/>
        <end position="111"/>
    </location>
</feature>
<feature type="region of interest" description="Disordered" evidence="1">
    <location>
        <begin position="47"/>
        <end position="126"/>
    </location>
</feature>
<proteinExistence type="predicted"/>
<keyword evidence="3" id="KW-1185">Reference proteome</keyword>
<sequence length="126" mass="13004">MWIEEDGKTHRPIVPAGRQPKSRPLICRSNIREALGWLVGWLVGGKEVPGVRRTPNQSGVHERHEKEGGGREGGWPMLGCSEESSGVIHPDDTGGGGGGGGSDGGDAGGSGDSSDIGDGGNFIYLS</sequence>
<dbReference type="Proteomes" id="UP000600918">
    <property type="component" value="Unassembled WGS sequence"/>
</dbReference>
<name>A0A834JS58_VESPE</name>